<feature type="transmembrane region" description="Helical" evidence="1">
    <location>
        <begin position="369"/>
        <end position="386"/>
    </location>
</feature>
<name>A0A5C6G1Q5_9PLAN</name>
<gene>
    <name evidence="2" type="ORF">V7x_31630</name>
</gene>
<feature type="transmembrane region" description="Helical" evidence="1">
    <location>
        <begin position="141"/>
        <end position="161"/>
    </location>
</feature>
<organism evidence="2 3">
    <name type="scientific">Crateriforma conspicua</name>
    <dbReference type="NCBI Taxonomy" id="2527996"/>
    <lineage>
        <taxon>Bacteria</taxon>
        <taxon>Pseudomonadati</taxon>
        <taxon>Planctomycetota</taxon>
        <taxon>Planctomycetia</taxon>
        <taxon>Planctomycetales</taxon>
        <taxon>Planctomycetaceae</taxon>
        <taxon>Crateriforma</taxon>
    </lineage>
</organism>
<evidence type="ECO:0000313" key="2">
    <source>
        <dbReference type="EMBL" id="TWU67588.1"/>
    </source>
</evidence>
<accession>A0A5C6G1Q5</accession>
<comment type="caution">
    <text evidence="2">The sequence shown here is derived from an EMBL/GenBank/DDBJ whole genome shotgun (WGS) entry which is preliminary data.</text>
</comment>
<feature type="transmembrane region" description="Helical" evidence="1">
    <location>
        <begin position="257"/>
        <end position="276"/>
    </location>
</feature>
<dbReference type="Proteomes" id="UP000316476">
    <property type="component" value="Unassembled WGS sequence"/>
</dbReference>
<protein>
    <recommendedName>
        <fullName evidence="4">O-Antigen ligase</fullName>
    </recommendedName>
</protein>
<proteinExistence type="predicted"/>
<evidence type="ECO:0000256" key="1">
    <source>
        <dbReference type="SAM" id="Phobius"/>
    </source>
</evidence>
<feature type="transmembrane region" description="Helical" evidence="1">
    <location>
        <begin position="228"/>
        <end position="245"/>
    </location>
</feature>
<sequence>MNRLAGVHRWVSGILGLVLLSSIAIGTPIELAAKDSRLVESGIQSPYAVVSSRIPYVVLVCYGICNCNGFLELVALRLRRSCFLMLMFVFAVVAMVASLCHTSHGVGDVIAMSVDILKYPAYLFVLPLLVSSFARTSAVAFVPAVLFVGAVTSLLALFAQAEVGQVGIDTRLAFGMVKTFSAKHCMGIFAVASLVLSISRIHRARLLVLSFSALVCVVGSYFTGTRGFLLFLLVFAAVVSFPILLRSKGFVLSSMGFVVMIFFVSLFTFFGGGSFVNANLYERFLRDDFLTRRGRLWQGYARHLCDNPIDMLLGIPVNDPVREYIGLPAHNWFLGIVTHHGIIALVLLVVVVCGCLCRLLLLMRTSTTGLARVGAAIVIAAFSWGMVENTLFLNAGLLPMTAFGVLGVAWMKSDEILFRRDRDVREYADG</sequence>
<dbReference type="AlphaFoldDB" id="A0A5C6G1Q5"/>
<evidence type="ECO:0000313" key="3">
    <source>
        <dbReference type="Proteomes" id="UP000316476"/>
    </source>
</evidence>
<evidence type="ECO:0008006" key="4">
    <source>
        <dbReference type="Google" id="ProtNLM"/>
    </source>
</evidence>
<keyword evidence="1" id="KW-0472">Membrane</keyword>
<keyword evidence="1" id="KW-1133">Transmembrane helix</keyword>
<feature type="transmembrane region" description="Helical" evidence="1">
    <location>
        <begin position="206"/>
        <end position="222"/>
    </location>
</feature>
<feature type="transmembrane region" description="Helical" evidence="1">
    <location>
        <begin position="392"/>
        <end position="411"/>
    </location>
</feature>
<reference evidence="2 3" key="1">
    <citation type="submission" date="2019-02" db="EMBL/GenBank/DDBJ databases">
        <title>Deep-cultivation of Planctomycetes and their phenomic and genomic characterization uncovers novel biology.</title>
        <authorList>
            <person name="Wiegand S."/>
            <person name="Jogler M."/>
            <person name="Boedeker C."/>
            <person name="Pinto D."/>
            <person name="Vollmers J."/>
            <person name="Rivas-Marin E."/>
            <person name="Kohn T."/>
            <person name="Peeters S.H."/>
            <person name="Heuer A."/>
            <person name="Rast P."/>
            <person name="Oberbeckmann S."/>
            <person name="Bunk B."/>
            <person name="Jeske O."/>
            <person name="Meyerdierks A."/>
            <person name="Storesund J.E."/>
            <person name="Kallscheuer N."/>
            <person name="Luecker S."/>
            <person name="Lage O.M."/>
            <person name="Pohl T."/>
            <person name="Merkel B.J."/>
            <person name="Hornburger P."/>
            <person name="Mueller R.-W."/>
            <person name="Bruemmer F."/>
            <person name="Labrenz M."/>
            <person name="Spormann A.M."/>
            <person name="Op Den Camp H."/>
            <person name="Overmann J."/>
            <person name="Amann R."/>
            <person name="Jetten M.S.M."/>
            <person name="Mascher T."/>
            <person name="Medema M.H."/>
            <person name="Devos D.P."/>
            <person name="Kaster A.-K."/>
            <person name="Ovreas L."/>
            <person name="Rohde M."/>
            <person name="Galperin M.Y."/>
            <person name="Jogler C."/>
        </authorList>
    </citation>
    <scope>NUCLEOTIDE SEQUENCE [LARGE SCALE GENOMIC DNA]</scope>
    <source>
        <strain evidence="2 3">V7</strain>
    </source>
</reference>
<feature type="transmembrane region" description="Helical" evidence="1">
    <location>
        <begin position="83"/>
        <end position="104"/>
    </location>
</feature>
<feature type="transmembrane region" description="Helical" evidence="1">
    <location>
        <begin position="56"/>
        <end position="76"/>
    </location>
</feature>
<dbReference type="EMBL" id="SJPZ01000001">
    <property type="protein sequence ID" value="TWU67588.1"/>
    <property type="molecule type" value="Genomic_DNA"/>
</dbReference>
<feature type="transmembrane region" description="Helical" evidence="1">
    <location>
        <begin position="181"/>
        <end position="199"/>
    </location>
</feature>
<keyword evidence="1" id="KW-0812">Transmembrane</keyword>
<feature type="transmembrane region" description="Helical" evidence="1">
    <location>
        <begin position="116"/>
        <end position="134"/>
    </location>
</feature>
<feature type="transmembrane region" description="Helical" evidence="1">
    <location>
        <begin position="332"/>
        <end position="357"/>
    </location>
</feature>